<protein>
    <submittedName>
        <fullName evidence="2">Uncharacterized protein</fullName>
    </submittedName>
</protein>
<reference evidence="2" key="1">
    <citation type="journal article" date="2023" name="G3 (Bethesda)">
        <title>Whole genome assembly and annotation of the endangered Caribbean coral Acropora cervicornis.</title>
        <authorList>
            <person name="Selwyn J.D."/>
            <person name="Vollmer S.V."/>
        </authorList>
    </citation>
    <scope>NUCLEOTIDE SEQUENCE</scope>
    <source>
        <strain evidence="2">K2</strain>
    </source>
</reference>
<reference evidence="2" key="2">
    <citation type="journal article" date="2023" name="Science">
        <title>Genomic signatures of disease resistance in endangered staghorn corals.</title>
        <authorList>
            <person name="Vollmer S.V."/>
            <person name="Selwyn J.D."/>
            <person name="Despard B.A."/>
            <person name="Roesel C.L."/>
        </authorList>
    </citation>
    <scope>NUCLEOTIDE SEQUENCE</scope>
    <source>
        <strain evidence="2">K2</strain>
    </source>
</reference>
<sequence length="553" mass="63412">MKKLNEPGDTIESIFCEVEHTCTTQETEESDELQDGRSEVEEMGELEEEMDVAGEKLVEDIEKKPVLVDRDSQTLVSALTQETVDVATQTTEFDYLFCSATKTQPFTEDYFKDSDDITRFYTGLPDFHLVTTTFEFVSPYVTRRTKTLSLFQEFVMVLIKLRLNEPNLDLAYSTQDPFITAKLQFFVTQANMLQPYLQKHQTDDPMAVFMAQDLAYIVRSAMSKFVRKDVIDTASSSAKLVNIEPEKEGNLLPPKDVDVGFAVKAITEKLQKDWKVSQLQIRSFFSECRTFLIAATAKILERCPLKYQLVKSLSALDPRHMALQPDDATRKFERLLAKLLECSQFKAYECDGAKRQFDVLLAEVQKNHKEEFEAYTTCQRLDKFFFKVLAEKPHYNVLWKVVKLVLVLSHGQAGIERGFSENKDILSCNMGEDTVKAFRTVYDGVKHMKCEFHDIPVSKELLKSEAKDSEAESNRQKLLSELKECQKKEKRLQSEASALLDKADNLCAEAEKSHKWNLIIEANALRAKGKQKRKEADEAKNEAEVMTKKLKFE</sequence>
<feature type="compositionally biased region" description="Basic and acidic residues" evidence="1">
    <location>
        <begin position="534"/>
        <end position="553"/>
    </location>
</feature>
<organism evidence="2 3">
    <name type="scientific">Acropora cervicornis</name>
    <name type="common">Staghorn coral</name>
    <dbReference type="NCBI Taxonomy" id="6130"/>
    <lineage>
        <taxon>Eukaryota</taxon>
        <taxon>Metazoa</taxon>
        <taxon>Cnidaria</taxon>
        <taxon>Anthozoa</taxon>
        <taxon>Hexacorallia</taxon>
        <taxon>Scleractinia</taxon>
        <taxon>Astrocoeniina</taxon>
        <taxon>Acroporidae</taxon>
        <taxon>Acropora</taxon>
    </lineage>
</organism>
<dbReference type="PANTHER" id="PTHR23080">
    <property type="entry name" value="THAP DOMAIN PROTEIN"/>
    <property type="match status" value="1"/>
</dbReference>
<feature type="region of interest" description="Disordered" evidence="1">
    <location>
        <begin position="529"/>
        <end position="553"/>
    </location>
</feature>
<dbReference type="Proteomes" id="UP001249851">
    <property type="component" value="Unassembled WGS sequence"/>
</dbReference>
<comment type="caution">
    <text evidence="2">The sequence shown here is derived from an EMBL/GenBank/DDBJ whole genome shotgun (WGS) entry which is preliminary data.</text>
</comment>
<evidence type="ECO:0000256" key="1">
    <source>
        <dbReference type="SAM" id="MobiDB-lite"/>
    </source>
</evidence>
<dbReference type="EMBL" id="JARQWQ010000028">
    <property type="protein sequence ID" value="KAK2562545.1"/>
    <property type="molecule type" value="Genomic_DNA"/>
</dbReference>
<keyword evidence="3" id="KW-1185">Reference proteome</keyword>
<evidence type="ECO:0000313" key="2">
    <source>
        <dbReference type="EMBL" id="KAK2562545.1"/>
    </source>
</evidence>
<accession>A0AAD9QJQ1</accession>
<dbReference type="AlphaFoldDB" id="A0AAD9QJQ1"/>
<proteinExistence type="predicted"/>
<evidence type="ECO:0000313" key="3">
    <source>
        <dbReference type="Proteomes" id="UP001249851"/>
    </source>
</evidence>
<name>A0AAD9QJQ1_ACRCE</name>
<gene>
    <name evidence="2" type="ORF">P5673_014223</name>
</gene>